<evidence type="ECO:0000313" key="9">
    <source>
        <dbReference type="EMBL" id="WXU00191.1"/>
    </source>
</evidence>
<dbReference type="InterPro" id="IPR037121">
    <property type="entry name" value="Ribosomal_bL25_C"/>
</dbReference>
<dbReference type="PANTHER" id="PTHR33284">
    <property type="entry name" value="RIBOSOMAL PROTEIN L25/GLN-TRNA SYNTHETASE, ANTI-CODON-BINDING DOMAIN-CONTAINING PROTEIN"/>
    <property type="match status" value="1"/>
</dbReference>
<evidence type="ECO:0000259" key="7">
    <source>
        <dbReference type="Pfam" id="PF01386"/>
    </source>
</evidence>
<evidence type="ECO:0000256" key="4">
    <source>
        <dbReference type="ARBA" id="ARBA00023274"/>
    </source>
</evidence>
<name>A0AAU6PGS3_9GAMM</name>
<dbReference type="InterPro" id="IPR020055">
    <property type="entry name" value="Ribosomal_bL25_short"/>
</dbReference>
<dbReference type="Pfam" id="PF01386">
    <property type="entry name" value="Ribosomal_L25p"/>
    <property type="match status" value="1"/>
</dbReference>
<dbReference type="AlphaFoldDB" id="A0AAU6PGS3"/>
<dbReference type="GO" id="GO:0022625">
    <property type="term" value="C:cytosolic large ribosomal subunit"/>
    <property type="evidence" value="ECO:0007669"/>
    <property type="project" value="TreeGrafter"/>
</dbReference>
<evidence type="ECO:0000256" key="5">
    <source>
        <dbReference type="HAMAP-Rule" id="MF_01334"/>
    </source>
</evidence>
<feature type="region of interest" description="Disordered" evidence="6">
    <location>
        <begin position="1"/>
        <end position="27"/>
    </location>
</feature>
<comment type="similarity">
    <text evidence="5">Belongs to the bacterial ribosomal protein bL25 family. CTC subfamily.</text>
</comment>
<dbReference type="SUPFAM" id="SSF50715">
    <property type="entry name" value="Ribosomal protein L25-like"/>
    <property type="match status" value="1"/>
</dbReference>
<feature type="domain" description="Large ribosomal subunit protein bL25 beta" evidence="8">
    <location>
        <begin position="108"/>
        <end position="199"/>
    </location>
</feature>
<dbReference type="CDD" id="cd00495">
    <property type="entry name" value="Ribosomal_L25_TL5_CTC"/>
    <property type="match status" value="1"/>
</dbReference>
<evidence type="ECO:0000256" key="1">
    <source>
        <dbReference type="ARBA" id="ARBA00022730"/>
    </source>
</evidence>
<keyword evidence="4 5" id="KW-0687">Ribonucleoprotein</keyword>
<dbReference type="NCBIfam" id="NF004612">
    <property type="entry name" value="PRK05943.1"/>
    <property type="match status" value="1"/>
</dbReference>
<dbReference type="InterPro" id="IPR020057">
    <property type="entry name" value="Ribosomal_bL25_b-dom"/>
</dbReference>
<accession>A0AAU6PGS3</accession>
<dbReference type="GO" id="GO:0006412">
    <property type="term" value="P:translation"/>
    <property type="evidence" value="ECO:0007669"/>
    <property type="project" value="UniProtKB-UniRule"/>
</dbReference>
<dbReference type="InterPro" id="IPR001021">
    <property type="entry name" value="Ribosomal_bL25_long"/>
</dbReference>
<keyword evidence="2 5" id="KW-0694">RNA-binding</keyword>
<dbReference type="Gene3D" id="2.170.120.20">
    <property type="entry name" value="Ribosomal protein L25, beta domain"/>
    <property type="match status" value="1"/>
</dbReference>
<dbReference type="NCBIfam" id="TIGR00731">
    <property type="entry name" value="bL25_bact_ctc"/>
    <property type="match status" value="1"/>
</dbReference>
<dbReference type="InterPro" id="IPR020056">
    <property type="entry name" value="Rbsml_bL25/Gln-tRNA_synth_N"/>
</dbReference>
<dbReference type="Gene3D" id="2.40.240.10">
    <property type="entry name" value="Ribosomal Protein L25, Chain P"/>
    <property type="match status" value="1"/>
</dbReference>
<evidence type="ECO:0000256" key="6">
    <source>
        <dbReference type="SAM" id="MobiDB-lite"/>
    </source>
</evidence>
<proteinExistence type="inferred from homology"/>
<dbReference type="HAMAP" id="MF_01336">
    <property type="entry name" value="Ribosomal_bL25"/>
    <property type="match status" value="1"/>
</dbReference>
<evidence type="ECO:0000256" key="2">
    <source>
        <dbReference type="ARBA" id="ARBA00022884"/>
    </source>
</evidence>
<feature type="region of interest" description="Disordered" evidence="6">
    <location>
        <begin position="203"/>
        <end position="231"/>
    </location>
</feature>
<comment type="function">
    <text evidence="5">This is one of the proteins that binds to the 5S RNA in the ribosome where it forms part of the central protuberance.</text>
</comment>
<comment type="subunit">
    <text evidence="5">Part of the 50S ribosomal subunit; part of the 5S rRNA/L5/L18/L25 subcomplex. Contacts the 5S rRNA. Binds to the 5S rRNA independently of L5 and L18.</text>
</comment>
<gene>
    <name evidence="5" type="primary">rplY</name>
    <name evidence="5" type="synonym">ctc</name>
    <name evidence="9" type="ORF">Ctma_0902</name>
</gene>
<dbReference type="InterPro" id="IPR029751">
    <property type="entry name" value="Ribosomal_L25_dom"/>
</dbReference>
<keyword evidence="3 5" id="KW-0689">Ribosomal protein</keyword>
<dbReference type="EMBL" id="CP138327">
    <property type="protein sequence ID" value="WXU00191.1"/>
    <property type="molecule type" value="Genomic_DNA"/>
</dbReference>
<dbReference type="InterPro" id="IPR020930">
    <property type="entry name" value="Ribosomal_uL5_bac-type"/>
</dbReference>
<dbReference type="GO" id="GO:0008097">
    <property type="term" value="F:5S rRNA binding"/>
    <property type="evidence" value="ECO:0007669"/>
    <property type="project" value="InterPro"/>
</dbReference>
<dbReference type="GO" id="GO:0003735">
    <property type="term" value="F:structural constituent of ribosome"/>
    <property type="evidence" value="ECO:0007669"/>
    <property type="project" value="InterPro"/>
</dbReference>
<dbReference type="Pfam" id="PF14693">
    <property type="entry name" value="Ribosomal_TL5_C"/>
    <property type="match status" value="1"/>
</dbReference>
<dbReference type="NCBIfam" id="NF004130">
    <property type="entry name" value="PRK05618.1-5"/>
    <property type="match status" value="1"/>
</dbReference>
<organism evidence="9">
    <name type="scientific">Catillopecten margaritatus gill symbiont</name>
    <dbReference type="NCBI Taxonomy" id="3083288"/>
    <lineage>
        <taxon>Bacteria</taxon>
        <taxon>Pseudomonadati</taxon>
        <taxon>Pseudomonadota</taxon>
        <taxon>Gammaproteobacteria</taxon>
        <taxon>sulfur-oxidizing symbionts</taxon>
    </lineage>
</organism>
<evidence type="ECO:0000256" key="3">
    <source>
        <dbReference type="ARBA" id="ARBA00022980"/>
    </source>
</evidence>
<dbReference type="HAMAP" id="MF_01334">
    <property type="entry name" value="Ribosomal_bL25_CTC"/>
    <property type="match status" value="1"/>
</dbReference>
<keyword evidence="1 5" id="KW-0699">rRNA-binding</keyword>
<sequence>MGTKEKKMSITINATTRKDQGKGASRRLRHNEELPAIVYGTGKNPTMVTLNLHEMSNLLENEETYTSVLDLAIDKKVEPVIIKDLQRHPAKNLVTHVDFLRVDMNKEIVTNIPLHFTGVDDNAAIRLGAILNQFITAIEISCLPANLPNSIEVDISNLEIGEHISLTGITIPKGITITALTHGDIEAHDQNVVAVQEPKLMAEEVEVEETESEEGTEGEDTTDADKGDADS</sequence>
<reference evidence="9" key="1">
    <citation type="submission" date="2023-10" db="EMBL/GenBank/DDBJ databases">
        <title>The first scallop-associated chemosynthetic bacterial symbiont.</title>
        <authorList>
            <person name="Lin Y.-T."/>
            <person name="Sun J."/>
            <person name="Ip J.C.-H."/>
            <person name="He X."/>
            <person name="Gao Z.-M."/>
            <person name="Perez M."/>
            <person name="Xu T."/>
            <person name="Qian P.-Y."/>
            <person name="Qiu J.-W."/>
        </authorList>
    </citation>
    <scope>NUCLEOTIDE SEQUENCE</scope>
    <source>
        <strain evidence="9">Gill1</strain>
    </source>
</reference>
<protein>
    <recommendedName>
        <fullName evidence="5">Large ribosomal subunit protein bL25</fullName>
    </recommendedName>
    <alternativeName>
        <fullName evidence="5">General stress protein CTC</fullName>
    </alternativeName>
</protein>
<dbReference type="InterPro" id="IPR011035">
    <property type="entry name" value="Ribosomal_bL25/Gln-tRNA_synth"/>
</dbReference>
<dbReference type="PANTHER" id="PTHR33284:SF1">
    <property type="entry name" value="RIBOSOMAL PROTEIN L25_GLN-TRNA SYNTHETASE, ANTI-CODON-BINDING DOMAIN-CONTAINING PROTEIN"/>
    <property type="match status" value="1"/>
</dbReference>
<evidence type="ECO:0000259" key="8">
    <source>
        <dbReference type="Pfam" id="PF14693"/>
    </source>
</evidence>
<feature type="compositionally biased region" description="Acidic residues" evidence="6">
    <location>
        <begin position="203"/>
        <end position="222"/>
    </location>
</feature>
<feature type="domain" description="Large ribosomal subunit protein bL25 L25" evidence="7">
    <location>
        <begin position="12"/>
        <end position="99"/>
    </location>
</feature>